<evidence type="ECO:0000259" key="3">
    <source>
        <dbReference type="SMART" id="SM01287"/>
    </source>
</evidence>
<dbReference type="EMBL" id="PJQM01002469">
    <property type="protein sequence ID" value="RCH95120.1"/>
    <property type="molecule type" value="Genomic_DNA"/>
</dbReference>
<feature type="compositionally biased region" description="Acidic residues" evidence="2">
    <location>
        <begin position="332"/>
        <end position="381"/>
    </location>
</feature>
<dbReference type="Pfam" id="PF08512">
    <property type="entry name" value="Rttp106-like_middle"/>
    <property type="match status" value="1"/>
</dbReference>
<sequence length="381" mass="43236">MTWLEQSINDPNLRQSVQGLIESYPPSSRIIERLVQYFDNRPSDREAKKRKLESTSLTSDPLLRVVDISFQLPARKKYDLLITSTHLILYNRKTDTVEFQYDLNDLSPVGGACVPTPDKATRCYTFVLFLKKEDCIVFGTQEKGDIVVRQPESTMTLSAADKHQTLAKLITDHTRVPITQPSEDYFHSAGVSSSTGKQEDRPHVVAYLKAKDGFLFFLPTGILFGFKKPTLFFPKENLASNVTTNITQRTFDLTLTLKPGSQILGSSGFKKEEDTVQFSMIEQSEYGRIDAYTKRLGLDDQSMNEERKAPTPKVKKDDEYQDDKGKGKQTENNEDSDENDDDFEPSDADSDPLEYDTDAEQEEPAAEEHEPEEDLLQDESD</sequence>
<dbReference type="PANTHER" id="PTHR45849:SF3">
    <property type="entry name" value="HISTONE CHAPERONE RTT106"/>
    <property type="match status" value="1"/>
</dbReference>
<evidence type="ECO:0000313" key="4">
    <source>
        <dbReference type="EMBL" id="RCH95120.1"/>
    </source>
</evidence>
<dbReference type="InterPro" id="IPR013719">
    <property type="entry name" value="RTT106/SPT16-like_middle_dom"/>
</dbReference>
<organism evidence="4 5">
    <name type="scientific">Rhizopus stolonifer</name>
    <name type="common">Rhizopus nigricans</name>
    <dbReference type="NCBI Taxonomy" id="4846"/>
    <lineage>
        <taxon>Eukaryota</taxon>
        <taxon>Fungi</taxon>
        <taxon>Fungi incertae sedis</taxon>
        <taxon>Mucoromycota</taxon>
        <taxon>Mucoromycotina</taxon>
        <taxon>Mucoromycetes</taxon>
        <taxon>Mucorales</taxon>
        <taxon>Mucorineae</taxon>
        <taxon>Rhizopodaceae</taxon>
        <taxon>Rhizopus</taxon>
    </lineage>
</organism>
<feature type="region of interest" description="Disordered" evidence="2">
    <location>
        <begin position="297"/>
        <end position="381"/>
    </location>
</feature>
<accession>A0A367JYW8</accession>
<dbReference type="InterPro" id="IPR011993">
    <property type="entry name" value="PH-like_dom_sf"/>
</dbReference>
<dbReference type="SMART" id="SM01287">
    <property type="entry name" value="Rtt106"/>
    <property type="match status" value="1"/>
</dbReference>
<dbReference type="STRING" id="4846.A0A367JYW8"/>
<feature type="compositionally biased region" description="Basic and acidic residues" evidence="2">
    <location>
        <begin position="297"/>
        <end position="331"/>
    </location>
</feature>
<keyword evidence="5" id="KW-1185">Reference proteome</keyword>
<dbReference type="PANTHER" id="PTHR45849">
    <property type="entry name" value="FACT COMPLEX SUBUNIT SSRP1"/>
    <property type="match status" value="1"/>
</dbReference>
<protein>
    <recommendedName>
        <fullName evidence="3">Histone chaperone RTT106/FACT complex subunit SPT16-like middle domain-containing protein</fullName>
    </recommendedName>
</protein>
<dbReference type="AlphaFoldDB" id="A0A367JYW8"/>
<feature type="domain" description="Histone chaperone RTT106/FACT complex subunit SPT16-like middle" evidence="3">
    <location>
        <begin position="201"/>
        <end position="303"/>
    </location>
</feature>
<name>A0A367JYW8_RHIST</name>
<comment type="similarity">
    <text evidence="1">Belongs to the RTT106 family.</text>
</comment>
<dbReference type="InterPro" id="IPR050454">
    <property type="entry name" value="RTT106/SSRP1_HistChap/FACT"/>
</dbReference>
<comment type="caution">
    <text evidence="4">The sequence shown here is derived from an EMBL/GenBank/DDBJ whole genome shotgun (WGS) entry which is preliminary data.</text>
</comment>
<dbReference type="GO" id="GO:0031491">
    <property type="term" value="F:nucleosome binding"/>
    <property type="evidence" value="ECO:0007669"/>
    <property type="project" value="TreeGrafter"/>
</dbReference>
<evidence type="ECO:0000313" key="5">
    <source>
        <dbReference type="Proteomes" id="UP000253551"/>
    </source>
</evidence>
<dbReference type="OrthoDB" id="75754at2759"/>
<dbReference type="Proteomes" id="UP000253551">
    <property type="component" value="Unassembled WGS sequence"/>
</dbReference>
<dbReference type="Gene3D" id="2.30.29.30">
    <property type="entry name" value="Pleckstrin-homology domain (PH domain)/Phosphotyrosine-binding domain (PTB)"/>
    <property type="match status" value="1"/>
</dbReference>
<proteinExistence type="inferred from homology"/>
<dbReference type="GO" id="GO:0042393">
    <property type="term" value="F:histone binding"/>
    <property type="evidence" value="ECO:0007669"/>
    <property type="project" value="TreeGrafter"/>
</dbReference>
<reference evidence="4 5" key="1">
    <citation type="journal article" date="2018" name="G3 (Bethesda)">
        <title>Phylogenetic and Phylogenomic Definition of Rhizopus Species.</title>
        <authorList>
            <person name="Gryganskyi A.P."/>
            <person name="Golan J."/>
            <person name="Dolatabadi S."/>
            <person name="Mondo S."/>
            <person name="Robb S."/>
            <person name="Idnurm A."/>
            <person name="Muszewska A."/>
            <person name="Steczkiewicz K."/>
            <person name="Masonjones S."/>
            <person name="Liao H.L."/>
            <person name="Gajdeczka M.T."/>
            <person name="Anike F."/>
            <person name="Vuek A."/>
            <person name="Anishchenko I.M."/>
            <person name="Voigt K."/>
            <person name="de Hoog G.S."/>
            <person name="Smith M.E."/>
            <person name="Heitman J."/>
            <person name="Vilgalys R."/>
            <person name="Stajich J.E."/>
        </authorList>
    </citation>
    <scope>NUCLEOTIDE SEQUENCE [LARGE SCALE GENOMIC DNA]</scope>
    <source>
        <strain evidence="4 5">LSU 92-RS-03</strain>
    </source>
</reference>
<evidence type="ECO:0000256" key="2">
    <source>
        <dbReference type="SAM" id="MobiDB-lite"/>
    </source>
</evidence>
<evidence type="ECO:0000256" key="1">
    <source>
        <dbReference type="ARBA" id="ARBA00006159"/>
    </source>
</evidence>
<gene>
    <name evidence="4" type="ORF">CU098_010117</name>
</gene>
<dbReference type="SUPFAM" id="SSF50729">
    <property type="entry name" value="PH domain-like"/>
    <property type="match status" value="1"/>
</dbReference>